<keyword evidence="10" id="KW-1185">Reference proteome</keyword>
<evidence type="ECO:0000313" key="10">
    <source>
        <dbReference type="Proteomes" id="UP000191661"/>
    </source>
</evidence>
<evidence type="ECO:0000259" key="8">
    <source>
        <dbReference type="Pfam" id="PF02492"/>
    </source>
</evidence>
<dbReference type="Pfam" id="PF02492">
    <property type="entry name" value="cobW"/>
    <property type="match status" value="1"/>
</dbReference>
<evidence type="ECO:0000313" key="9">
    <source>
        <dbReference type="EMBL" id="OQD58804.1"/>
    </source>
</evidence>
<dbReference type="Gene3D" id="3.40.50.300">
    <property type="entry name" value="P-loop containing nucleotide triphosphate hydrolases"/>
    <property type="match status" value="1"/>
</dbReference>
<comment type="caution">
    <text evidence="9">The sequence shown here is derived from an EMBL/GenBank/DDBJ whole genome shotgun (WGS) entry which is preliminary data.</text>
</comment>
<dbReference type="GO" id="GO:0008270">
    <property type="term" value="F:zinc ion binding"/>
    <property type="evidence" value="ECO:0007669"/>
    <property type="project" value="TreeGrafter"/>
</dbReference>
<keyword evidence="3" id="KW-0479">Metal-binding</keyword>
<dbReference type="InterPro" id="IPR004392">
    <property type="entry name" value="Hyd_mat_HypB"/>
</dbReference>
<evidence type="ECO:0000256" key="1">
    <source>
        <dbReference type="ARBA" id="ARBA00006211"/>
    </source>
</evidence>
<gene>
    <name evidence="9" type="primary">hypB</name>
    <name evidence="9" type="ORF">MBBAR_8c00280</name>
</gene>
<dbReference type="InterPro" id="IPR003495">
    <property type="entry name" value="CobW/HypB/UreG_nucleotide-bd"/>
</dbReference>
<keyword evidence="2" id="KW-0533">Nickel</keyword>
<reference evidence="9 10" key="1">
    <citation type="submission" date="2014-12" db="EMBL/GenBank/DDBJ databases">
        <title>Genome sequence of Methanobrevibacter arboriphilicus DH1, DSM1125.</title>
        <authorList>
            <person name="Poehlein A."/>
            <person name="Thauer R.K."/>
            <person name="Seedorf H."/>
            <person name="Daniel R."/>
        </authorList>
    </citation>
    <scope>NUCLEOTIDE SEQUENCE [LARGE SCALE GENOMIC DNA]</scope>
    <source>
        <strain evidence="9 10">DH1</strain>
    </source>
</reference>
<dbReference type="SUPFAM" id="SSF52540">
    <property type="entry name" value="P-loop containing nucleoside triphosphate hydrolases"/>
    <property type="match status" value="1"/>
</dbReference>
<accession>A0A1V6N2C2</accession>
<protein>
    <submittedName>
        <fullName evidence="9">Hydrogenase nickel incorporation protein</fullName>
    </submittedName>
</protein>
<dbReference type="PANTHER" id="PTHR30134">
    <property type="entry name" value="HYDROGENASE PROTEIN ASSEMBLY PROTEIN, NICKEL CHAPERONE"/>
    <property type="match status" value="1"/>
</dbReference>
<evidence type="ECO:0000256" key="3">
    <source>
        <dbReference type="ARBA" id="ARBA00022723"/>
    </source>
</evidence>
<organism evidence="9 10">
    <name type="scientific">Methanobrevibacter arboriphilus JCM 13429 = DSM 1125</name>
    <dbReference type="NCBI Taxonomy" id="1300164"/>
    <lineage>
        <taxon>Archaea</taxon>
        <taxon>Methanobacteriati</taxon>
        <taxon>Methanobacteriota</taxon>
        <taxon>Methanomada group</taxon>
        <taxon>Methanobacteria</taxon>
        <taxon>Methanobacteriales</taxon>
        <taxon>Methanobacteriaceae</taxon>
        <taxon>Methanobrevibacter</taxon>
    </lineage>
</organism>
<name>A0A1V6N2C2_METAZ</name>
<dbReference type="AlphaFoldDB" id="A0A1V6N2C2"/>
<evidence type="ECO:0000256" key="4">
    <source>
        <dbReference type="ARBA" id="ARBA00022741"/>
    </source>
</evidence>
<keyword evidence="4" id="KW-0547">Nucleotide-binding</keyword>
<dbReference type="PANTHER" id="PTHR30134:SF2">
    <property type="entry name" value="HYDROGENASE MATURATION FACTOR HYPB"/>
    <property type="match status" value="1"/>
</dbReference>
<dbReference type="RefSeq" id="WP_080460331.1">
    <property type="nucleotide sequence ID" value="NZ_JXMW01000008.1"/>
</dbReference>
<dbReference type="GO" id="GO:0051604">
    <property type="term" value="P:protein maturation"/>
    <property type="evidence" value="ECO:0007669"/>
    <property type="project" value="InterPro"/>
</dbReference>
<dbReference type="GO" id="GO:0003924">
    <property type="term" value="F:GTPase activity"/>
    <property type="evidence" value="ECO:0007669"/>
    <property type="project" value="InterPro"/>
</dbReference>
<dbReference type="NCBIfam" id="TIGR00073">
    <property type="entry name" value="hypB"/>
    <property type="match status" value="1"/>
</dbReference>
<dbReference type="OrthoDB" id="812at2157"/>
<sequence>MHKVAEIEVQHNIMKANKKLADKNQEIFNGNNVFCVDFVGAIGSGKTSLIEDLIDNMDGSIGVIAGDVISKFDAGRFERHNVPVVGLNTGKECHLDAHLVEHVLDDMPMDKIDYLFIENVGNLICPVDFDLGSHMRIVVISVSEGDDTVEKHPLIFQSADLVIINKVDIADAVGADSEKMFNDVHDINPEVEVIKTSLKEGIGLDKVILAIENFKNNI</sequence>
<comment type="similarity">
    <text evidence="1">Belongs to the SIMIBI class G3E GTPase family. HypB/HupM subfamily.</text>
</comment>
<dbReference type="GO" id="GO:0016151">
    <property type="term" value="F:nickel cation binding"/>
    <property type="evidence" value="ECO:0007669"/>
    <property type="project" value="InterPro"/>
</dbReference>
<dbReference type="GO" id="GO:0005525">
    <property type="term" value="F:GTP binding"/>
    <property type="evidence" value="ECO:0007669"/>
    <property type="project" value="UniProtKB-KW"/>
</dbReference>
<keyword evidence="7" id="KW-0342">GTP-binding</keyword>
<keyword evidence="6" id="KW-0862">Zinc</keyword>
<evidence type="ECO:0000256" key="2">
    <source>
        <dbReference type="ARBA" id="ARBA00022596"/>
    </source>
</evidence>
<dbReference type="PIRSF" id="PIRSF005624">
    <property type="entry name" value="Ni-bind_GTPase"/>
    <property type="match status" value="1"/>
</dbReference>
<dbReference type="EMBL" id="JXMW01000008">
    <property type="protein sequence ID" value="OQD58804.1"/>
    <property type="molecule type" value="Genomic_DNA"/>
</dbReference>
<feature type="domain" description="CobW/HypB/UreG nucleotide-binding" evidence="8">
    <location>
        <begin position="39"/>
        <end position="194"/>
    </location>
</feature>
<dbReference type="InterPro" id="IPR027417">
    <property type="entry name" value="P-loop_NTPase"/>
</dbReference>
<evidence type="ECO:0000256" key="5">
    <source>
        <dbReference type="ARBA" id="ARBA00022801"/>
    </source>
</evidence>
<evidence type="ECO:0000256" key="6">
    <source>
        <dbReference type="ARBA" id="ARBA00022833"/>
    </source>
</evidence>
<evidence type="ECO:0000256" key="7">
    <source>
        <dbReference type="ARBA" id="ARBA00023134"/>
    </source>
</evidence>
<dbReference type="Proteomes" id="UP000191661">
    <property type="component" value="Unassembled WGS sequence"/>
</dbReference>
<keyword evidence="5" id="KW-0378">Hydrolase</keyword>
<proteinExistence type="inferred from homology"/>